<feature type="domain" description="Methyltransferase" evidence="1">
    <location>
        <begin position="124"/>
        <end position="217"/>
    </location>
</feature>
<dbReference type="Gene3D" id="3.40.50.150">
    <property type="entry name" value="Vaccinia Virus protein VP39"/>
    <property type="match status" value="1"/>
</dbReference>
<dbReference type="AlphaFoldDB" id="A0A017TDI2"/>
<proteinExistence type="predicted"/>
<evidence type="ECO:0000259" key="1">
    <source>
        <dbReference type="Pfam" id="PF13649"/>
    </source>
</evidence>
<organism evidence="2 3">
    <name type="scientific">Chondromyces apiculatus DSM 436</name>
    <dbReference type="NCBI Taxonomy" id="1192034"/>
    <lineage>
        <taxon>Bacteria</taxon>
        <taxon>Pseudomonadati</taxon>
        <taxon>Myxococcota</taxon>
        <taxon>Polyangia</taxon>
        <taxon>Polyangiales</taxon>
        <taxon>Polyangiaceae</taxon>
        <taxon>Chondromyces</taxon>
    </lineage>
</organism>
<dbReference type="Proteomes" id="UP000019678">
    <property type="component" value="Unassembled WGS sequence"/>
</dbReference>
<accession>A0A017TDI2</accession>
<evidence type="ECO:0000313" key="2">
    <source>
        <dbReference type="EMBL" id="EYF06972.1"/>
    </source>
</evidence>
<dbReference type="STRING" id="1192034.CAP_1231"/>
<dbReference type="InterPro" id="IPR041698">
    <property type="entry name" value="Methyltransf_25"/>
</dbReference>
<dbReference type="Pfam" id="PF13649">
    <property type="entry name" value="Methyltransf_25"/>
    <property type="match status" value="1"/>
</dbReference>
<protein>
    <submittedName>
        <fullName evidence="2">Tetratricopeptide repeat domain protein</fullName>
    </submittedName>
</protein>
<dbReference type="InterPro" id="IPR029063">
    <property type="entry name" value="SAM-dependent_MTases_sf"/>
</dbReference>
<reference evidence="2 3" key="1">
    <citation type="submission" date="2013-05" db="EMBL/GenBank/DDBJ databases">
        <title>Genome assembly of Chondromyces apiculatus DSM 436.</title>
        <authorList>
            <person name="Sharma G."/>
            <person name="Khatri I."/>
            <person name="Kaur C."/>
            <person name="Mayilraj S."/>
            <person name="Subramanian S."/>
        </authorList>
    </citation>
    <scope>NUCLEOTIDE SEQUENCE [LARGE SCALE GENOMIC DNA]</scope>
    <source>
        <strain evidence="2 3">DSM 436</strain>
    </source>
</reference>
<dbReference type="SUPFAM" id="SSF53335">
    <property type="entry name" value="S-adenosyl-L-methionine-dependent methyltransferases"/>
    <property type="match status" value="1"/>
</dbReference>
<gene>
    <name evidence="2" type="ORF">CAP_1231</name>
</gene>
<dbReference type="RefSeq" id="WP_044238981.1">
    <property type="nucleotide sequence ID" value="NZ_ASRX01000013.1"/>
</dbReference>
<dbReference type="EMBL" id="ASRX01000013">
    <property type="protein sequence ID" value="EYF06972.1"/>
    <property type="molecule type" value="Genomic_DNA"/>
</dbReference>
<keyword evidence="3" id="KW-1185">Reference proteome</keyword>
<evidence type="ECO:0000313" key="3">
    <source>
        <dbReference type="Proteomes" id="UP000019678"/>
    </source>
</evidence>
<sequence>MDEELRLLEEIHDRYRAAGLDAAAAVKTPSPEEIFYLALLAFADDRAPEAAAFAARAAQAVPEDRLFQAAATYLARVVREGKRQVYVSAEGFAAFIRGGGNVQLYERTSAALSGQYPDAPFDLLDIGVGDGMALLPALTRAVRHVTLLEPATPMLERCAALLAAQNLPFATFAGSAQAFLAAPEMASRRWEVAQATYSLHAIPPADRPALLRWLRDHVGTLLVAEFDAPDMHDALEPRMVRHVLGRYRVGLGEYEGAEGEVVVQGFLMPVMFGYVDRGVTRATYEQPISDWASLLEDAGFSHVERHALYPYWWAPAVLLVAR</sequence>
<dbReference type="OrthoDB" id="156228at2"/>
<name>A0A017TDI2_9BACT</name>
<comment type="caution">
    <text evidence="2">The sequence shown here is derived from an EMBL/GenBank/DDBJ whole genome shotgun (WGS) entry which is preliminary data.</text>
</comment>
<dbReference type="eggNOG" id="COG5459">
    <property type="taxonomic scope" value="Bacteria"/>
</dbReference>